<gene>
    <name evidence="2" type="ORF">FRZ00_21485</name>
</gene>
<dbReference type="EMBL" id="VOKX01000070">
    <property type="protein sequence ID" value="KAB7839511.1"/>
    <property type="molecule type" value="Genomic_DNA"/>
</dbReference>
<proteinExistence type="predicted"/>
<evidence type="ECO:0000313" key="3">
    <source>
        <dbReference type="Proteomes" id="UP000327000"/>
    </source>
</evidence>
<feature type="region of interest" description="Disordered" evidence="1">
    <location>
        <begin position="215"/>
        <end position="236"/>
    </location>
</feature>
<evidence type="ECO:0000313" key="2">
    <source>
        <dbReference type="EMBL" id="KAB7839511.1"/>
    </source>
</evidence>
<organism evidence="2 3">
    <name type="scientific">Streptomyces mobaraensis</name>
    <name type="common">Streptoverticillium mobaraense</name>
    <dbReference type="NCBI Taxonomy" id="35621"/>
    <lineage>
        <taxon>Bacteria</taxon>
        <taxon>Bacillati</taxon>
        <taxon>Actinomycetota</taxon>
        <taxon>Actinomycetes</taxon>
        <taxon>Kitasatosporales</taxon>
        <taxon>Streptomycetaceae</taxon>
        <taxon>Streptomyces</taxon>
    </lineage>
</organism>
<sequence>MTSRPVQAPAIDTANGDEVHSAFGVAVVTRRHGSGRSLFQSDLLHNETVALSVHEATRKRDLNHDWVHPGRELVEIEMSLAQWGSLVSSIGLGSGVPVTIRRTAAEPLVPEIPHQPRTAESRREVREVTDRMYADVKKATAALHEAIHEKKGVRASKEALRALENAVAHVGSNAQFAVDSLMEAGEQVVAQARADIEAHVLEAARLTGARPSIEASSFDTPALPRLAASREEHTDA</sequence>
<dbReference type="RefSeq" id="WP_152264625.1">
    <property type="nucleotide sequence ID" value="NZ_VOKX01000070.1"/>
</dbReference>
<dbReference type="AlphaFoldDB" id="A0A5N5W5K1"/>
<keyword evidence="3" id="KW-1185">Reference proteome</keyword>
<reference evidence="2 3" key="1">
    <citation type="journal article" date="2019" name="Microb. Cell Fact.">
        <title>Exploring novel herbicidin analogues by transcriptional regulator overexpression and MS/MS molecular networking.</title>
        <authorList>
            <person name="Shi Y."/>
            <person name="Gu R."/>
            <person name="Li Y."/>
            <person name="Wang X."/>
            <person name="Ren W."/>
            <person name="Li X."/>
            <person name="Wang L."/>
            <person name="Xie Y."/>
            <person name="Hong B."/>
        </authorList>
    </citation>
    <scope>NUCLEOTIDE SEQUENCE [LARGE SCALE GENOMIC DNA]</scope>
    <source>
        <strain evidence="2 3">US-43</strain>
    </source>
</reference>
<dbReference type="Proteomes" id="UP000327000">
    <property type="component" value="Unassembled WGS sequence"/>
</dbReference>
<name>A0A5N5W5K1_STRMB</name>
<accession>A0A5N5W5K1</accession>
<comment type="caution">
    <text evidence="2">The sequence shown here is derived from an EMBL/GenBank/DDBJ whole genome shotgun (WGS) entry which is preliminary data.</text>
</comment>
<evidence type="ECO:0000256" key="1">
    <source>
        <dbReference type="SAM" id="MobiDB-lite"/>
    </source>
</evidence>
<dbReference type="OrthoDB" id="4097021at2"/>
<protein>
    <submittedName>
        <fullName evidence="2">Uncharacterized protein</fullName>
    </submittedName>
</protein>